<gene>
    <name evidence="9" type="ORF">CVIRNUC_010148</name>
</gene>
<dbReference type="Pfam" id="PF00170">
    <property type="entry name" value="bZIP_1"/>
    <property type="match status" value="1"/>
</dbReference>
<dbReference type="GO" id="GO:0043565">
    <property type="term" value="F:sequence-specific DNA binding"/>
    <property type="evidence" value="ECO:0007669"/>
    <property type="project" value="InterPro"/>
</dbReference>
<dbReference type="CDD" id="cd14702">
    <property type="entry name" value="bZIP_plant_GBF1"/>
    <property type="match status" value="1"/>
</dbReference>
<dbReference type="EMBL" id="CAUYUE010000016">
    <property type="protein sequence ID" value="CAK0786934.1"/>
    <property type="molecule type" value="Genomic_DNA"/>
</dbReference>
<dbReference type="GO" id="GO:0005634">
    <property type="term" value="C:nucleus"/>
    <property type="evidence" value="ECO:0007669"/>
    <property type="project" value="UniProtKB-SubCell"/>
</dbReference>
<sequence>MAAEHNIMREGTRTQLLTNKLGGHLMEASPFQEDAAHLPDRLLATVTPGPGPGAWAGPGPDLRQLGVELQWKHSSLKSTDSAACNFTFPAMLEPRASSAADSTELMQHELAVLEGDPAGDPAESNETMEESDEPLEVEMGVQMGCFEEGPAPGPPSRKKKVPKKLGRPVTFKGDPESAALSEGERKRVKRRIANRESARRVRQKRQVLMEELHCKVAAMQQGNHRLLGHCRRLERQKDLVMAQVQAMQDKWAEAESMRSHLQNEASTLRKTCEINMRFLEQATAPACMAPIREDYMLQDFVPTTMECQGMSTVPSGYTNATNATPPPFKSTFADVAYCSIGRDMWH</sequence>
<dbReference type="InterPro" id="IPR045314">
    <property type="entry name" value="bZIP_plant_GBF1"/>
</dbReference>
<dbReference type="SMART" id="SM00338">
    <property type="entry name" value="BRLZ"/>
    <property type="match status" value="1"/>
</dbReference>
<evidence type="ECO:0000259" key="8">
    <source>
        <dbReference type="PROSITE" id="PS50217"/>
    </source>
</evidence>
<keyword evidence="6" id="KW-0539">Nucleus</keyword>
<evidence type="ECO:0000256" key="5">
    <source>
        <dbReference type="ARBA" id="ARBA00023163"/>
    </source>
</evidence>
<comment type="subcellular location">
    <subcellularLocation>
        <location evidence="1">Nucleus</location>
    </subcellularLocation>
</comment>
<dbReference type="PROSITE" id="PS00036">
    <property type="entry name" value="BZIP_BASIC"/>
    <property type="match status" value="1"/>
</dbReference>
<dbReference type="InterPro" id="IPR044827">
    <property type="entry name" value="GBF-like"/>
</dbReference>
<dbReference type="PANTHER" id="PTHR45967">
    <property type="entry name" value="G-BOX-BINDING FACTOR 3-RELATED"/>
    <property type="match status" value="1"/>
</dbReference>
<comment type="caution">
    <text evidence="9">The sequence shown here is derived from an EMBL/GenBank/DDBJ whole genome shotgun (WGS) entry which is preliminary data.</text>
</comment>
<evidence type="ECO:0000256" key="1">
    <source>
        <dbReference type="ARBA" id="ARBA00004123"/>
    </source>
</evidence>
<evidence type="ECO:0000256" key="6">
    <source>
        <dbReference type="ARBA" id="ARBA00023242"/>
    </source>
</evidence>
<accession>A0AAV1ILV2</accession>
<dbReference type="InterPro" id="IPR046347">
    <property type="entry name" value="bZIP_sf"/>
</dbReference>
<evidence type="ECO:0000256" key="7">
    <source>
        <dbReference type="SAM" id="MobiDB-lite"/>
    </source>
</evidence>
<feature type="domain" description="BZIP" evidence="8">
    <location>
        <begin position="184"/>
        <end position="247"/>
    </location>
</feature>
<protein>
    <recommendedName>
        <fullName evidence="8">BZIP domain-containing protein</fullName>
    </recommendedName>
</protein>
<organism evidence="9 10">
    <name type="scientific">Coccomyxa viridis</name>
    <dbReference type="NCBI Taxonomy" id="1274662"/>
    <lineage>
        <taxon>Eukaryota</taxon>
        <taxon>Viridiplantae</taxon>
        <taxon>Chlorophyta</taxon>
        <taxon>core chlorophytes</taxon>
        <taxon>Trebouxiophyceae</taxon>
        <taxon>Trebouxiophyceae incertae sedis</taxon>
        <taxon>Coccomyxaceae</taxon>
        <taxon>Coccomyxa</taxon>
    </lineage>
</organism>
<keyword evidence="10" id="KW-1185">Reference proteome</keyword>
<dbReference type="Gene3D" id="1.20.5.170">
    <property type="match status" value="1"/>
</dbReference>
<evidence type="ECO:0000256" key="4">
    <source>
        <dbReference type="ARBA" id="ARBA00023125"/>
    </source>
</evidence>
<comment type="similarity">
    <text evidence="2">Belongs to the bZIP family.</text>
</comment>
<reference evidence="9 10" key="1">
    <citation type="submission" date="2023-10" db="EMBL/GenBank/DDBJ databases">
        <authorList>
            <person name="Maclean D."/>
            <person name="Macfadyen A."/>
        </authorList>
    </citation>
    <scope>NUCLEOTIDE SEQUENCE [LARGE SCALE GENOMIC DNA]</scope>
</reference>
<evidence type="ECO:0000256" key="2">
    <source>
        <dbReference type="ARBA" id="ARBA00007163"/>
    </source>
</evidence>
<dbReference type="PROSITE" id="PS50217">
    <property type="entry name" value="BZIP"/>
    <property type="match status" value="1"/>
</dbReference>
<dbReference type="GO" id="GO:0003700">
    <property type="term" value="F:DNA-binding transcription factor activity"/>
    <property type="evidence" value="ECO:0007669"/>
    <property type="project" value="InterPro"/>
</dbReference>
<dbReference type="Proteomes" id="UP001314263">
    <property type="component" value="Unassembled WGS sequence"/>
</dbReference>
<evidence type="ECO:0000313" key="10">
    <source>
        <dbReference type="Proteomes" id="UP001314263"/>
    </source>
</evidence>
<dbReference type="InterPro" id="IPR004827">
    <property type="entry name" value="bZIP"/>
</dbReference>
<keyword evidence="5" id="KW-0804">Transcription</keyword>
<proteinExistence type="inferred from homology"/>
<dbReference type="AlphaFoldDB" id="A0AAV1ILV2"/>
<evidence type="ECO:0000313" key="9">
    <source>
        <dbReference type="EMBL" id="CAK0786934.1"/>
    </source>
</evidence>
<keyword evidence="4" id="KW-0238">DNA-binding</keyword>
<name>A0AAV1ILV2_9CHLO</name>
<keyword evidence="3" id="KW-0805">Transcription regulation</keyword>
<feature type="compositionally biased region" description="Basic residues" evidence="7">
    <location>
        <begin position="156"/>
        <end position="166"/>
    </location>
</feature>
<evidence type="ECO:0000256" key="3">
    <source>
        <dbReference type="ARBA" id="ARBA00023015"/>
    </source>
</evidence>
<feature type="region of interest" description="Disordered" evidence="7">
    <location>
        <begin position="147"/>
        <end position="195"/>
    </location>
</feature>
<dbReference type="SUPFAM" id="SSF57959">
    <property type="entry name" value="Leucine zipper domain"/>
    <property type="match status" value="1"/>
</dbReference>
<dbReference type="PANTHER" id="PTHR45967:SF38">
    <property type="entry name" value="G-BOX-BINDING FACTOR 2"/>
    <property type="match status" value="1"/>
</dbReference>